<dbReference type="InterPro" id="IPR011639">
    <property type="entry name" value="MethylTrfase_TaqI-like_dom"/>
</dbReference>
<keyword evidence="4" id="KW-0808">Transferase</keyword>
<keyword evidence="9" id="KW-1185">Reference proteome</keyword>
<evidence type="ECO:0000256" key="4">
    <source>
        <dbReference type="ARBA" id="ARBA00022679"/>
    </source>
</evidence>
<dbReference type="EC" id="2.1.1.72" evidence="2"/>
<evidence type="ECO:0000256" key="2">
    <source>
        <dbReference type="ARBA" id="ARBA00011900"/>
    </source>
</evidence>
<sequence>MGFIRLDKEAARQELARLVEQYATQRASLEAAGSTYPEAQVRLDYIDKMLRILGWDVDNDEGLPHALRDVVVEQTLSEEGSTGRPDYRLRVDGRDRLPWEAKKPSVRLPLSRESAHQTRTYGFTLRLPAAVLTNFSELVVFDTLNEPDESQGTDFAVIPGCRFAYTDYVPHFDDLWQRLSYESVAGDDFYSVYEYSEPPRGASPFDRSFLEHFRGWRRQLAQGIADRDRALPAAQVGRLTQRLLNALLFLRVCEDRNIKRYEDLLRSSAAHALPEQFKRADEVFNAGLFRALDAVEVDADVLGSVVRDLYWPNSKFAFGLLEPDTLAALYEQFLAERIEIDADRVVTLVPKPELVHAGGVVPTPAAVVDRLFDLAVGPHLVAGEPVPAEFTLADPACGSGVFLVAALQRLICHTEAATGPLDLAGRGRLARTHVFGVDIDGEAVEVASLSLLLVVLGEDLVDITSAHAVLPSLNHNLQVGNAVVGPDFDRIVPDAAAVPEVRAAVAPFDWARAFPDVHGAGGFTCIVGNPPYIRIQVLASYMPDQLEYFQDPRSGCASAQSHNFDLYMIFIERSLRLLAPDGTLAFVVKHGFTSSAAGSRLRGVLGKRLRQLVHFGVQQLFPGRLTYTCLIVACGTDEPSNLEVSLVSDAPGYLSGDPQAVTQVSIPRSELGEAVWPIAASESASAFAAMETAAIARLGDENWVDIFVGVQTSADDVFMLRVAADDPASECVDVLDEDGVRWPIERGVLRPAIRDVPLAPYGDQPDGDYVAIFPYEVAQPRPGHKRGRATPFDPQTMAATFPKALAYLRAKEGRLRARAVTLDEAFWAYGRTQSLWRMDGLKIINRTLSVVPQYVPDRLNHVVPGGGSGPYTLLRPSPRCPISVEVVIALLSHPAVDAYVAARARAFQGGFVVHSKESLRHVPIPPLPVGAVAELERNTTELQTLEHRLREENDSVLRASIIQRRGYLASENRSIITKAYGLTEDQVQAAL</sequence>
<protein>
    <recommendedName>
        <fullName evidence="2">site-specific DNA-methyltransferase (adenine-specific)</fullName>
        <ecNumber evidence="2">2.1.1.72</ecNumber>
    </recommendedName>
</protein>
<dbReference type="Proteomes" id="UP000198373">
    <property type="component" value="Unassembled WGS sequence"/>
</dbReference>
<evidence type="ECO:0000313" key="8">
    <source>
        <dbReference type="EMBL" id="SNS79134.1"/>
    </source>
</evidence>
<keyword evidence="5" id="KW-0949">S-adenosyl-L-methionine</keyword>
<dbReference type="PRINTS" id="PR00507">
    <property type="entry name" value="N12N6MTFRASE"/>
</dbReference>
<dbReference type="PROSITE" id="PS00092">
    <property type="entry name" value="N6_MTASE"/>
    <property type="match status" value="1"/>
</dbReference>
<comment type="similarity">
    <text evidence="1">Belongs to the N(4)/N(6)-methyltransferase family.</text>
</comment>
<dbReference type="GO" id="GO:0009007">
    <property type="term" value="F:site-specific DNA-methyltransferase (adenine-specific) activity"/>
    <property type="evidence" value="ECO:0007669"/>
    <property type="project" value="UniProtKB-EC"/>
</dbReference>
<dbReference type="OrthoDB" id="4280289at2"/>
<evidence type="ECO:0000256" key="1">
    <source>
        <dbReference type="ARBA" id="ARBA00006594"/>
    </source>
</evidence>
<dbReference type="SUPFAM" id="SSF53335">
    <property type="entry name" value="S-adenosyl-L-methionine-dependent methyltransferases"/>
    <property type="match status" value="1"/>
</dbReference>
<dbReference type="InterPro" id="IPR002052">
    <property type="entry name" value="DNA_methylase_N6_adenine_CS"/>
</dbReference>
<organism evidence="8 9">
    <name type="scientific">Geodermatophilus pulveris</name>
    <dbReference type="NCBI Taxonomy" id="1564159"/>
    <lineage>
        <taxon>Bacteria</taxon>
        <taxon>Bacillati</taxon>
        <taxon>Actinomycetota</taxon>
        <taxon>Actinomycetes</taxon>
        <taxon>Geodermatophilales</taxon>
        <taxon>Geodermatophilaceae</taxon>
        <taxon>Geodermatophilus</taxon>
    </lineage>
</organism>
<dbReference type="GO" id="GO:0003676">
    <property type="term" value="F:nucleic acid binding"/>
    <property type="evidence" value="ECO:0007669"/>
    <property type="project" value="InterPro"/>
</dbReference>
<evidence type="ECO:0000259" key="7">
    <source>
        <dbReference type="Pfam" id="PF07669"/>
    </source>
</evidence>
<accession>A0A239HFU4</accession>
<dbReference type="GO" id="GO:0006304">
    <property type="term" value="P:DNA modification"/>
    <property type="evidence" value="ECO:0007669"/>
    <property type="project" value="InterPro"/>
</dbReference>
<reference evidence="9" key="1">
    <citation type="submission" date="2017-06" db="EMBL/GenBank/DDBJ databases">
        <authorList>
            <person name="Varghese N."/>
            <person name="Submissions S."/>
        </authorList>
    </citation>
    <scope>NUCLEOTIDE SEQUENCE [LARGE SCALE GENOMIC DNA]</scope>
    <source>
        <strain evidence="9">DSM 46839</strain>
    </source>
</reference>
<name>A0A239HFU4_9ACTN</name>
<proteinExistence type="inferred from homology"/>
<evidence type="ECO:0000256" key="6">
    <source>
        <dbReference type="ARBA" id="ARBA00047942"/>
    </source>
</evidence>
<evidence type="ECO:0000256" key="3">
    <source>
        <dbReference type="ARBA" id="ARBA00022603"/>
    </source>
</evidence>
<dbReference type="InterPro" id="IPR050953">
    <property type="entry name" value="N4_N6_ade-DNA_methylase"/>
</dbReference>
<dbReference type="GO" id="GO:0032259">
    <property type="term" value="P:methylation"/>
    <property type="evidence" value="ECO:0007669"/>
    <property type="project" value="UniProtKB-KW"/>
</dbReference>
<evidence type="ECO:0000313" key="9">
    <source>
        <dbReference type="Proteomes" id="UP000198373"/>
    </source>
</evidence>
<dbReference type="PANTHER" id="PTHR33841:SF5">
    <property type="entry name" value="DNA METHYLASE (MODIFICATION METHYLASE) (METHYLTRANSFERASE)-RELATED"/>
    <property type="match status" value="1"/>
</dbReference>
<dbReference type="Gene3D" id="3.90.1570.30">
    <property type="match status" value="1"/>
</dbReference>
<dbReference type="PANTHER" id="PTHR33841">
    <property type="entry name" value="DNA METHYLTRANSFERASE YEEA-RELATED"/>
    <property type="match status" value="1"/>
</dbReference>
<feature type="domain" description="Type II methyltransferase M.TaqI-like" evidence="7">
    <location>
        <begin position="433"/>
        <end position="621"/>
    </location>
</feature>
<keyword evidence="3 8" id="KW-0489">Methyltransferase</keyword>
<dbReference type="Pfam" id="PF07669">
    <property type="entry name" value="Eco57I"/>
    <property type="match status" value="1"/>
</dbReference>
<gene>
    <name evidence="8" type="ORF">SAMN06893096_10839</name>
</gene>
<evidence type="ECO:0000256" key="5">
    <source>
        <dbReference type="ARBA" id="ARBA00022691"/>
    </source>
</evidence>
<dbReference type="EMBL" id="FZOO01000008">
    <property type="protein sequence ID" value="SNS79134.1"/>
    <property type="molecule type" value="Genomic_DNA"/>
</dbReference>
<dbReference type="InterPro" id="IPR029063">
    <property type="entry name" value="SAM-dependent_MTases_sf"/>
</dbReference>
<dbReference type="AlphaFoldDB" id="A0A239HFU4"/>
<dbReference type="Gene3D" id="3.40.50.150">
    <property type="entry name" value="Vaccinia Virus protein VP39"/>
    <property type="match status" value="1"/>
</dbReference>
<dbReference type="RefSeq" id="WP_089306553.1">
    <property type="nucleotide sequence ID" value="NZ_FZOO01000008.1"/>
</dbReference>
<comment type="catalytic activity">
    <reaction evidence="6">
        <text>a 2'-deoxyadenosine in DNA + S-adenosyl-L-methionine = an N(6)-methyl-2'-deoxyadenosine in DNA + S-adenosyl-L-homocysteine + H(+)</text>
        <dbReference type="Rhea" id="RHEA:15197"/>
        <dbReference type="Rhea" id="RHEA-COMP:12418"/>
        <dbReference type="Rhea" id="RHEA-COMP:12419"/>
        <dbReference type="ChEBI" id="CHEBI:15378"/>
        <dbReference type="ChEBI" id="CHEBI:57856"/>
        <dbReference type="ChEBI" id="CHEBI:59789"/>
        <dbReference type="ChEBI" id="CHEBI:90615"/>
        <dbReference type="ChEBI" id="CHEBI:90616"/>
        <dbReference type="EC" id="2.1.1.72"/>
    </reaction>
</comment>